<sequence>MKFNSIFQLLFIFTIINLNYFVNCAGTEEEKISLTLDNVEQYFTINTNDGKKKAICKNCNKEYNYKLNRAIGAYNIHVNKCLDEEKKKGS</sequence>
<feature type="chain" id="PRO_5035714509" description="Secreted protein" evidence="1">
    <location>
        <begin position="25"/>
        <end position="90"/>
    </location>
</feature>
<keyword evidence="1" id="KW-0732">Signal</keyword>
<evidence type="ECO:0000313" key="3">
    <source>
        <dbReference type="Proteomes" id="UP000605970"/>
    </source>
</evidence>
<accession>A0A8S9ZK68</accession>
<dbReference type="AlphaFoldDB" id="A0A8S9ZK68"/>
<dbReference type="EMBL" id="JABEBT010000070">
    <property type="protein sequence ID" value="KAF7633777.1"/>
    <property type="molecule type" value="Genomic_DNA"/>
</dbReference>
<protein>
    <recommendedName>
        <fullName evidence="4">Secreted protein</fullName>
    </recommendedName>
</protein>
<evidence type="ECO:0000313" key="2">
    <source>
        <dbReference type="EMBL" id="KAF7633777.1"/>
    </source>
</evidence>
<name>A0A8S9ZK68_9BILA</name>
<evidence type="ECO:0000256" key="1">
    <source>
        <dbReference type="SAM" id="SignalP"/>
    </source>
</evidence>
<gene>
    <name evidence="2" type="ORF">Mgra_00006845</name>
</gene>
<dbReference type="Proteomes" id="UP000605970">
    <property type="component" value="Unassembled WGS sequence"/>
</dbReference>
<comment type="caution">
    <text evidence="2">The sequence shown here is derived from an EMBL/GenBank/DDBJ whole genome shotgun (WGS) entry which is preliminary data.</text>
</comment>
<feature type="signal peptide" evidence="1">
    <location>
        <begin position="1"/>
        <end position="24"/>
    </location>
</feature>
<evidence type="ECO:0008006" key="4">
    <source>
        <dbReference type="Google" id="ProtNLM"/>
    </source>
</evidence>
<proteinExistence type="predicted"/>
<reference evidence="2" key="1">
    <citation type="journal article" date="2020" name="Ecol. Evol.">
        <title>Genome structure and content of the rice root-knot nematode (Meloidogyne graminicola).</title>
        <authorList>
            <person name="Phan N.T."/>
            <person name="Danchin E.G.J."/>
            <person name="Klopp C."/>
            <person name="Perfus-Barbeoch L."/>
            <person name="Kozlowski D.K."/>
            <person name="Koutsovoulos G.D."/>
            <person name="Lopez-Roques C."/>
            <person name="Bouchez O."/>
            <person name="Zahm M."/>
            <person name="Besnard G."/>
            <person name="Bellafiore S."/>
        </authorList>
    </citation>
    <scope>NUCLEOTIDE SEQUENCE</scope>
    <source>
        <strain evidence="2">VN-18</strain>
    </source>
</reference>
<organism evidence="2 3">
    <name type="scientific">Meloidogyne graminicola</name>
    <dbReference type="NCBI Taxonomy" id="189291"/>
    <lineage>
        <taxon>Eukaryota</taxon>
        <taxon>Metazoa</taxon>
        <taxon>Ecdysozoa</taxon>
        <taxon>Nematoda</taxon>
        <taxon>Chromadorea</taxon>
        <taxon>Rhabditida</taxon>
        <taxon>Tylenchina</taxon>
        <taxon>Tylenchomorpha</taxon>
        <taxon>Tylenchoidea</taxon>
        <taxon>Meloidogynidae</taxon>
        <taxon>Meloidogyninae</taxon>
        <taxon>Meloidogyne</taxon>
    </lineage>
</organism>
<keyword evidence="3" id="KW-1185">Reference proteome</keyword>